<dbReference type="Proteomes" id="UP000050523">
    <property type="component" value="Unassembled WGS sequence"/>
</dbReference>
<proteinExistence type="predicted"/>
<accession>A0AA40P1L3</accession>
<evidence type="ECO:0000313" key="4">
    <source>
        <dbReference type="EMBL" id="KPY94527.1"/>
    </source>
</evidence>
<dbReference type="GO" id="GO:0016740">
    <property type="term" value="F:transferase activity"/>
    <property type="evidence" value="ECO:0007669"/>
    <property type="project" value="UniProtKB-KW"/>
</dbReference>
<dbReference type="PANTHER" id="PTHR43685">
    <property type="entry name" value="GLYCOSYLTRANSFERASE"/>
    <property type="match status" value="1"/>
</dbReference>
<comment type="caution">
    <text evidence="4">The sequence shown here is derived from an EMBL/GenBank/DDBJ whole genome shotgun (WGS) entry which is preliminary data.</text>
</comment>
<feature type="domain" description="Glycosyltransferase 2-like" evidence="3">
    <location>
        <begin position="43"/>
        <end position="159"/>
    </location>
</feature>
<dbReference type="SUPFAM" id="SSF53448">
    <property type="entry name" value="Nucleotide-diphospho-sugar transferases"/>
    <property type="match status" value="1"/>
</dbReference>
<keyword evidence="1" id="KW-1003">Cell membrane</keyword>
<dbReference type="PANTHER" id="PTHR43685:SF2">
    <property type="entry name" value="GLYCOSYLTRANSFERASE 2-LIKE DOMAIN-CONTAINING PROTEIN"/>
    <property type="match status" value="1"/>
</dbReference>
<dbReference type="InterPro" id="IPR001173">
    <property type="entry name" value="Glyco_trans_2-like"/>
</dbReference>
<evidence type="ECO:0000313" key="5">
    <source>
        <dbReference type="Proteomes" id="UP000050523"/>
    </source>
</evidence>
<name>A0AA40P1L3_9PSED</name>
<gene>
    <name evidence="4" type="ORF">ALO43_00449</name>
</gene>
<protein>
    <submittedName>
        <fullName evidence="4">Group 2 family glycosyl transferase</fullName>
    </submittedName>
</protein>
<sequence>MQAKGFLKTQLPEEQRSDSVSPLQGRGSSEAGDRFSGHPRVAILMCTYNGAAYLREQLESFASQTLRDWTLYVSDDASTDNTLRVLSEYQTRWGSERLVVFNGPCKGFAENFISLVKRPEIDADYFAFSDQDDVWFSDKLKRSVDCLELIKRGTPALYCSRTRLVDADLKVIGVSPQFKKNPSFKNALVQSLAGANTMLINQPARDLLVQLPEHAPLIAHDWLTYLLVTGCGGQVFYDPEPCLYYRQHCGNLIGANASTRDRLIRFRKMLSGRFIEWNDANVATLKGMEAMLTEENRNVLAHFDNGRRQSFFKRVTTLRKSGVYRQTVQGNLSLMLAVCLGRV</sequence>
<reference evidence="4 5" key="1">
    <citation type="submission" date="2015-09" db="EMBL/GenBank/DDBJ databases">
        <title>Genome announcement of multiple Pseudomonas syringae strains.</title>
        <authorList>
            <person name="Thakur S."/>
            <person name="Wang P.W."/>
            <person name="Gong Y."/>
            <person name="Weir B.S."/>
            <person name="Guttman D.S."/>
        </authorList>
    </citation>
    <scope>NUCLEOTIDE SEQUENCE [LARGE SCALE GENOMIC DNA]</scope>
    <source>
        <strain evidence="4 5">ICMP9151</strain>
    </source>
</reference>
<keyword evidence="1" id="KW-0472">Membrane</keyword>
<evidence type="ECO:0000259" key="3">
    <source>
        <dbReference type="Pfam" id="PF00535"/>
    </source>
</evidence>
<keyword evidence="4" id="KW-0808">Transferase</keyword>
<dbReference type="InterPro" id="IPR050834">
    <property type="entry name" value="Glycosyltransf_2"/>
</dbReference>
<dbReference type="InterPro" id="IPR029044">
    <property type="entry name" value="Nucleotide-diphossugar_trans"/>
</dbReference>
<dbReference type="Pfam" id="PF00535">
    <property type="entry name" value="Glycos_transf_2"/>
    <property type="match status" value="1"/>
</dbReference>
<dbReference type="EMBL" id="LJRO01000381">
    <property type="protein sequence ID" value="KPY94527.1"/>
    <property type="molecule type" value="Genomic_DNA"/>
</dbReference>
<evidence type="ECO:0000256" key="2">
    <source>
        <dbReference type="SAM" id="MobiDB-lite"/>
    </source>
</evidence>
<dbReference type="CDD" id="cd04196">
    <property type="entry name" value="GT_2_like_d"/>
    <property type="match status" value="1"/>
</dbReference>
<evidence type="ECO:0000256" key="1">
    <source>
        <dbReference type="ARBA" id="ARBA00022519"/>
    </source>
</evidence>
<dbReference type="AlphaFoldDB" id="A0AA40P1L3"/>
<feature type="region of interest" description="Disordered" evidence="2">
    <location>
        <begin position="1"/>
        <end position="34"/>
    </location>
</feature>
<keyword evidence="1" id="KW-0997">Cell inner membrane</keyword>
<organism evidence="4 5">
    <name type="scientific">Pseudomonas tremae</name>
    <dbReference type="NCBI Taxonomy" id="200454"/>
    <lineage>
        <taxon>Bacteria</taxon>
        <taxon>Pseudomonadati</taxon>
        <taxon>Pseudomonadota</taxon>
        <taxon>Gammaproteobacteria</taxon>
        <taxon>Pseudomonadales</taxon>
        <taxon>Pseudomonadaceae</taxon>
        <taxon>Pseudomonas</taxon>
    </lineage>
</organism>
<dbReference type="Gene3D" id="3.90.550.10">
    <property type="entry name" value="Spore Coat Polysaccharide Biosynthesis Protein SpsA, Chain A"/>
    <property type="match status" value="1"/>
</dbReference>